<dbReference type="AlphaFoldDB" id="A0A5B0NML7"/>
<accession>A0A5B0NML7</accession>
<protein>
    <submittedName>
        <fullName evidence="1">Uncharacterized protein</fullName>
    </submittedName>
</protein>
<keyword evidence="2" id="KW-1185">Reference proteome</keyword>
<comment type="caution">
    <text evidence="1">The sequence shown here is derived from an EMBL/GenBank/DDBJ whole genome shotgun (WGS) entry which is preliminary data.</text>
</comment>
<proteinExistence type="predicted"/>
<gene>
    <name evidence="1" type="ORF">PGT21_050233</name>
</gene>
<sequence>MQLKIRNKRNQEYPQLEYKDRIKPGVTKVGRKFLISSASPQFPLRIWARLRQLFKTENTFSIGLKSGEYGGR</sequence>
<name>A0A5B0NML7_PUCGR</name>
<dbReference type="Proteomes" id="UP000324748">
    <property type="component" value="Unassembled WGS sequence"/>
</dbReference>
<evidence type="ECO:0000313" key="2">
    <source>
        <dbReference type="Proteomes" id="UP000324748"/>
    </source>
</evidence>
<organism evidence="1 2">
    <name type="scientific">Puccinia graminis f. sp. tritici</name>
    <dbReference type="NCBI Taxonomy" id="56615"/>
    <lineage>
        <taxon>Eukaryota</taxon>
        <taxon>Fungi</taxon>
        <taxon>Dikarya</taxon>
        <taxon>Basidiomycota</taxon>
        <taxon>Pucciniomycotina</taxon>
        <taxon>Pucciniomycetes</taxon>
        <taxon>Pucciniales</taxon>
        <taxon>Pucciniaceae</taxon>
        <taxon>Puccinia</taxon>
    </lineage>
</organism>
<reference evidence="1 2" key="1">
    <citation type="submission" date="2019-05" db="EMBL/GenBank/DDBJ databases">
        <title>Emergence of the Ug99 lineage of the wheat stem rust pathogen through somatic hybridization.</title>
        <authorList>
            <person name="Li F."/>
            <person name="Upadhyaya N.M."/>
            <person name="Sperschneider J."/>
            <person name="Matny O."/>
            <person name="Nguyen-Phuc H."/>
            <person name="Mago R."/>
            <person name="Raley C."/>
            <person name="Miller M.E."/>
            <person name="Silverstein K.A.T."/>
            <person name="Henningsen E."/>
            <person name="Hirsch C.D."/>
            <person name="Visser B."/>
            <person name="Pretorius Z.A."/>
            <person name="Steffenson B.J."/>
            <person name="Schwessinger B."/>
            <person name="Dodds P.N."/>
            <person name="Figueroa M."/>
        </authorList>
    </citation>
    <scope>NUCLEOTIDE SEQUENCE [LARGE SCALE GENOMIC DNA]</scope>
    <source>
        <strain evidence="1">21-0</strain>
    </source>
</reference>
<dbReference type="EMBL" id="VSWC01000092">
    <property type="protein sequence ID" value="KAA1090575.1"/>
    <property type="molecule type" value="Genomic_DNA"/>
</dbReference>
<evidence type="ECO:0000313" key="1">
    <source>
        <dbReference type="EMBL" id="KAA1090575.1"/>
    </source>
</evidence>